<protein>
    <submittedName>
        <fullName evidence="1">Uncharacterized protein</fullName>
    </submittedName>
</protein>
<reference evidence="1 2" key="1">
    <citation type="submission" date="2021-06" db="EMBL/GenBank/DDBJ databases">
        <title>Caerostris extrusa draft genome.</title>
        <authorList>
            <person name="Kono N."/>
            <person name="Arakawa K."/>
        </authorList>
    </citation>
    <scope>NUCLEOTIDE SEQUENCE [LARGE SCALE GENOMIC DNA]</scope>
</reference>
<accession>A0AAV4WC89</accession>
<proteinExistence type="predicted"/>
<gene>
    <name evidence="1" type="ORF">CEXT_122921</name>
</gene>
<sequence>MQMDFIPQFCGVPIALSIKAKSTSNDKFLKLLGRSPVVYFLLEKNGDAPGCSSYFLQSLSHSDSFGPDICFDRSCSKTIDCDSLNPETDGEDFN</sequence>
<evidence type="ECO:0000313" key="2">
    <source>
        <dbReference type="Proteomes" id="UP001054945"/>
    </source>
</evidence>
<name>A0AAV4WC89_CAEEX</name>
<dbReference type="EMBL" id="BPLR01015894">
    <property type="protein sequence ID" value="GIY79484.1"/>
    <property type="molecule type" value="Genomic_DNA"/>
</dbReference>
<dbReference type="Proteomes" id="UP001054945">
    <property type="component" value="Unassembled WGS sequence"/>
</dbReference>
<dbReference type="AlphaFoldDB" id="A0AAV4WC89"/>
<keyword evidence="2" id="KW-1185">Reference proteome</keyword>
<organism evidence="1 2">
    <name type="scientific">Caerostris extrusa</name>
    <name type="common">Bark spider</name>
    <name type="synonym">Caerostris bankana</name>
    <dbReference type="NCBI Taxonomy" id="172846"/>
    <lineage>
        <taxon>Eukaryota</taxon>
        <taxon>Metazoa</taxon>
        <taxon>Ecdysozoa</taxon>
        <taxon>Arthropoda</taxon>
        <taxon>Chelicerata</taxon>
        <taxon>Arachnida</taxon>
        <taxon>Araneae</taxon>
        <taxon>Araneomorphae</taxon>
        <taxon>Entelegynae</taxon>
        <taxon>Araneoidea</taxon>
        <taxon>Araneidae</taxon>
        <taxon>Caerostris</taxon>
    </lineage>
</organism>
<comment type="caution">
    <text evidence="1">The sequence shown here is derived from an EMBL/GenBank/DDBJ whole genome shotgun (WGS) entry which is preliminary data.</text>
</comment>
<evidence type="ECO:0000313" key="1">
    <source>
        <dbReference type="EMBL" id="GIY79484.1"/>
    </source>
</evidence>